<sequence>MCRAGHTTGLDHLANDVAQRLLGEEFIDVTYLFGDGFVGDYTTYGSFVHLADGISFLIDVVHNHFHQCVNIYFLLVVGDDGFFFAIESHSFTLCSRTYFCNVI</sequence>
<protein>
    <submittedName>
        <fullName evidence="1">Uncharacterized protein</fullName>
    </submittedName>
</protein>
<organism evidence="1">
    <name type="scientific">bioreactor metagenome</name>
    <dbReference type="NCBI Taxonomy" id="1076179"/>
    <lineage>
        <taxon>unclassified sequences</taxon>
        <taxon>metagenomes</taxon>
        <taxon>ecological metagenomes</taxon>
    </lineage>
</organism>
<dbReference type="EMBL" id="VSSQ01083352">
    <property type="protein sequence ID" value="MPN31703.1"/>
    <property type="molecule type" value="Genomic_DNA"/>
</dbReference>
<gene>
    <name evidence="1" type="ORF">SDC9_179177</name>
</gene>
<reference evidence="1" key="1">
    <citation type="submission" date="2019-08" db="EMBL/GenBank/DDBJ databases">
        <authorList>
            <person name="Kucharzyk K."/>
            <person name="Murdoch R.W."/>
            <person name="Higgins S."/>
            <person name="Loffler F."/>
        </authorList>
    </citation>
    <scope>NUCLEOTIDE SEQUENCE</scope>
</reference>
<dbReference type="AlphaFoldDB" id="A0A645H7B2"/>
<proteinExistence type="predicted"/>
<evidence type="ECO:0000313" key="1">
    <source>
        <dbReference type="EMBL" id="MPN31703.1"/>
    </source>
</evidence>
<comment type="caution">
    <text evidence="1">The sequence shown here is derived from an EMBL/GenBank/DDBJ whole genome shotgun (WGS) entry which is preliminary data.</text>
</comment>
<accession>A0A645H7B2</accession>
<name>A0A645H7B2_9ZZZZ</name>